<dbReference type="Proteomes" id="UP001230005">
    <property type="component" value="Unassembled WGS sequence"/>
</dbReference>
<evidence type="ECO:0000313" key="5">
    <source>
        <dbReference type="Proteomes" id="UP001230005"/>
    </source>
</evidence>
<evidence type="ECO:0000256" key="1">
    <source>
        <dbReference type="ARBA" id="ARBA00022964"/>
    </source>
</evidence>
<dbReference type="CDD" id="cd06992">
    <property type="entry name" value="cupin_GDO-like_C"/>
    <property type="match status" value="1"/>
</dbReference>
<dbReference type="GO" id="GO:0047922">
    <property type="term" value="F:gentisate 1,2-dioxygenase activity"/>
    <property type="evidence" value="ECO:0007669"/>
    <property type="project" value="UniProtKB-EC"/>
</dbReference>
<sequence>MAEKNSFFESQMVQDFNKEIEKFHLGPLWNAIPDLMHKQPTPQAQAYLWKWDTIYRKLMEAREIFTPERGGERRAIYFQNPGLLQRQPWGWASTTQTLYAAVQLILPGETAPSHRHTQSAMRFIMEGKGAYTIVDGERIYMDEGDYLITPGGLWHGHRHDGDEPMIWMDCLDIPFVYSTGGTFFEGYPDNLQQPEIPDNYKMNRYQGGMVRPISDRKSSIAPLSSYKWNQTDAALKGLSQYDPDPFDGYAVEFINPSNGQTANYNMAAWMQRLPSGFHSKAHRHTNAVIYQVHKGSGYTVIDGVKFNWSKGDFFVVPNWALHEHVALEDSDLFSVSDLPIMERQNLQREEVYDKNDGYQEVKSEFEPLLP</sequence>
<dbReference type="InterPro" id="IPR013096">
    <property type="entry name" value="Cupin_2"/>
</dbReference>
<keyword evidence="5" id="KW-1185">Reference proteome</keyword>
<dbReference type="InterPro" id="IPR014710">
    <property type="entry name" value="RmlC-like_jellyroll"/>
</dbReference>
<feature type="domain" description="Cupin type-2" evidence="3">
    <location>
        <begin position="103"/>
        <end position="169"/>
    </location>
</feature>
<evidence type="ECO:0000313" key="4">
    <source>
        <dbReference type="EMBL" id="MDQ0253310.1"/>
    </source>
</evidence>
<dbReference type="PANTHER" id="PTHR41517">
    <property type="entry name" value="1,2-DIOXYGENASE PROTEIN-RELATED"/>
    <property type="match status" value="1"/>
</dbReference>
<dbReference type="EC" id="1.13.11.4" evidence="4"/>
<dbReference type="CDD" id="cd02216">
    <property type="entry name" value="cupin_GDO-like_N"/>
    <property type="match status" value="1"/>
</dbReference>
<dbReference type="Pfam" id="PF07883">
    <property type="entry name" value="Cupin_2"/>
    <property type="match status" value="2"/>
</dbReference>
<feature type="domain" description="Cupin type-2" evidence="3">
    <location>
        <begin position="270"/>
        <end position="331"/>
    </location>
</feature>
<dbReference type="GO" id="GO:0016829">
    <property type="term" value="F:lyase activity"/>
    <property type="evidence" value="ECO:0007669"/>
    <property type="project" value="UniProtKB-KW"/>
</dbReference>
<comment type="caution">
    <text evidence="4">The sequence shown here is derived from an EMBL/GenBank/DDBJ whole genome shotgun (WGS) entry which is preliminary data.</text>
</comment>
<proteinExistence type="predicted"/>
<dbReference type="PANTHER" id="PTHR41517:SF1">
    <property type="entry name" value="CUPIN"/>
    <property type="match status" value="1"/>
</dbReference>
<dbReference type="Gene3D" id="2.60.120.10">
    <property type="entry name" value="Jelly Rolls"/>
    <property type="match status" value="1"/>
</dbReference>
<name>A0ABT9ZQS3_9BACI</name>
<dbReference type="InterPro" id="IPR011051">
    <property type="entry name" value="RmlC_Cupin_sf"/>
</dbReference>
<protein>
    <submittedName>
        <fullName evidence="4">Gentisate 1,2-dioxygenase</fullName>
        <ecNumber evidence="4">1.13.11.4</ecNumber>
    </submittedName>
</protein>
<dbReference type="InterPro" id="IPR047183">
    <property type="entry name" value="GDO-like"/>
</dbReference>
<gene>
    <name evidence="4" type="ORF">J2S74_000682</name>
</gene>
<keyword evidence="1" id="KW-0223">Dioxygenase</keyword>
<evidence type="ECO:0000256" key="2">
    <source>
        <dbReference type="ARBA" id="ARBA00023002"/>
    </source>
</evidence>
<organism evidence="4 5">
    <name type="scientific">Evansella vedderi</name>
    <dbReference type="NCBI Taxonomy" id="38282"/>
    <lineage>
        <taxon>Bacteria</taxon>
        <taxon>Bacillati</taxon>
        <taxon>Bacillota</taxon>
        <taxon>Bacilli</taxon>
        <taxon>Bacillales</taxon>
        <taxon>Bacillaceae</taxon>
        <taxon>Evansella</taxon>
    </lineage>
</organism>
<keyword evidence="4" id="KW-0456">Lyase</keyword>
<dbReference type="EMBL" id="JAUSUG010000002">
    <property type="protein sequence ID" value="MDQ0253310.1"/>
    <property type="molecule type" value="Genomic_DNA"/>
</dbReference>
<dbReference type="SUPFAM" id="SSF51182">
    <property type="entry name" value="RmlC-like cupins"/>
    <property type="match status" value="1"/>
</dbReference>
<evidence type="ECO:0000259" key="3">
    <source>
        <dbReference type="Pfam" id="PF07883"/>
    </source>
</evidence>
<keyword evidence="2 4" id="KW-0560">Oxidoreductase</keyword>
<accession>A0ABT9ZQS3</accession>
<reference evidence="4 5" key="1">
    <citation type="submission" date="2023-07" db="EMBL/GenBank/DDBJ databases">
        <title>Genomic Encyclopedia of Type Strains, Phase IV (KMG-IV): sequencing the most valuable type-strain genomes for metagenomic binning, comparative biology and taxonomic classification.</title>
        <authorList>
            <person name="Goeker M."/>
        </authorList>
    </citation>
    <scope>NUCLEOTIDE SEQUENCE [LARGE SCALE GENOMIC DNA]</scope>
    <source>
        <strain evidence="4 5">DSM 9768</strain>
    </source>
</reference>
<dbReference type="RefSeq" id="WP_307321766.1">
    <property type="nucleotide sequence ID" value="NZ_JAUSUG010000002.1"/>
</dbReference>